<evidence type="ECO:0000313" key="3">
    <source>
        <dbReference type="Proteomes" id="UP000312512"/>
    </source>
</evidence>
<gene>
    <name evidence="2" type="ORF">FH608_012015</name>
</gene>
<evidence type="ECO:0000313" key="2">
    <source>
        <dbReference type="EMBL" id="KAB8195114.1"/>
    </source>
</evidence>
<dbReference type="OrthoDB" id="9770625at2"/>
<proteinExistence type="predicted"/>
<protein>
    <submittedName>
        <fullName evidence="2">Extracellular solute-binding protein</fullName>
    </submittedName>
</protein>
<dbReference type="Pfam" id="PF01547">
    <property type="entry name" value="SBP_bac_1"/>
    <property type="match status" value="1"/>
</dbReference>
<dbReference type="Proteomes" id="UP000312512">
    <property type="component" value="Unassembled WGS sequence"/>
</dbReference>
<evidence type="ECO:0000256" key="1">
    <source>
        <dbReference type="SAM" id="MobiDB-lite"/>
    </source>
</evidence>
<dbReference type="Gene3D" id="3.40.190.10">
    <property type="entry name" value="Periplasmic binding protein-like II"/>
    <property type="match status" value="1"/>
</dbReference>
<dbReference type="InterPro" id="IPR050490">
    <property type="entry name" value="Bact_solute-bd_prot1"/>
</dbReference>
<keyword evidence="3" id="KW-1185">Reference proteome</keyword>
<comment type="caution">
    <text evidence="2">The sequence shown here is derived from an EMBL/GenBank/DDBJ whole genome shotgun (WGS) entry which is preliminary data.</text>
</comment>
<dbReference type="AlphaFoldDB" id="A0A5C4WN24"/>
<feature type="region of interest" description="Disordered" evidence="1">
    <location>
        <begin position="1"/>
        <end position="26"/>
    </location>
</feature>
<dbReference type="PANTHER" id="PTHR43649:SF12">
    <property type="entry name" value="DIACETYLCHITOBIOSE BINDING PROTEIN DASA"/>
    <property type="match status" value="1"/>
</dbReference>
<feature type="compositionally biased region" description="Basic and acidic residues" evidence="1">
    <location>
        <begin position="9"/>
        <end position="26"/>
    </location>
</feature>
<dbReference type="SUPFAM" id="SSF53850">
    <property type="entry name" value="Periplasmic binding protein-like II"/>
    <property type="match status" value="1"/>
</dbReference>
<name>A0A5C4WN24_9ACTN</name>
<organism evidence="2 3">
    <name type="scientific">Nonomuraea phyllanthi</name>
    <dbReference type="NCBI Taxonomy" id="2219224"/>
    <lineage>
        <taxon>Bacteria</taxon>
        <taxon>Bacillati</taxon>
        <taxon>Actinomycetota</taxon>
        <taxon>Actinomycetes</taxon>
        <taxon>Streptosporangiales</taxon>
        <taxon>Streptosporangiaceae</taxon>
        <taxon>Nonomuraea</taxon>
    </lineage>
</organism>
<sequence length="443" mass="47495">MPSHIHTPWRREVSGAHPTDRSDSPMRRTMAACTTLLVAALSAACATSGQTQTKQADQNAPATLSFWSTGGDDETATFQKAADLYHQKHPNVTIKVQTLSWSDAYAKLLAAATSRSGPDIISGGMTWTIQFGARGAMVDLRKHGSDALKAQALPAQWESAVSPDGSVYGVPLDMSTMALYYRTDLLEKAKVEPPKTWEELTAAIDKLKAAGVKKPYSQDWGNLDWIGYFNYLYQAGGSFYTPDCKPSLDTPQAEQALTAWADLYRKHGAPTATVEGSDALDTGTAMVVAGNWIAKGIDINKPKLKGKWGMTTMPAGPAGPTTFIGGRAVGVTSFSKYVKTAADFVTFMYTDEAIAAITDEARKRNISYIPPRPDKIVNGSVFTPEQAKVFEASIRTGKAAPGCPGWDESASDVAKQLQSVILGKSDVKTALAEAAKVMQRNAG</sequence>
<dbReference type="InterPro" id="IPR006059">
    <property type="entry name" value="SBP"/>
</dbReference>
<dbReference type="PANTHER" id="PTHR43649">
    <property type="entry name" value="ARABINOSE-BINDING PROTEIN-RELATED"/>
    <property type="match status" value="1"/>
</dbReference>
<accession>A0A5C4WN24</accession>
<reference evidence="2 3" key="1">
    <citation type="submission" date="2019-10" db="EMBL/GenBank/DDBJ databases">
        <title>Nonomuraea sp. nov., isolated from Phyllanthus amarus.</title>
        <authorList>
            <person name="Klykleung N."/>
            <person name="Tanasupawat S."/>
        </authorList>
    </citation>
    <scope>NUCLEOTIDE SEQUENCE [LARGE SCALE GENOMIC DNA]</scope>
    <source>
        <strain evidence="2 3">PA1-10</strain>
    </source>
</reference>
<dbReference type="EMBL" id="VDLX02000004">
    <property type="protein sequence ID" value="KAB8195114.1"/>
    <property type="molecule type" value="Genomic_DNA"/>
</dbReference>